<dbReference type="GO" id="GO:0006412">
    <property type="term" value="P:translation"/>
    <property type="evidence" value="ECO:0007669"/>
    <property type="project" value="UniProtKB-UniRule"/>
</dbReference>
<dbReference type="SUPFAM" id="SSF55174">
    <property type="entry name" value="Alpha-L RNA-binding motif"/>
    <property type="match status" value="1"/>
</dbReference>
<dbReference type="AlphaFoldDB" id="A0A1G2KN38"/>
<protein>
    <recommendedName>
        <fullName evidence="6 7">Small ribosomal subunit protein uS4</fullName>
    </recommendedName>
</protein>
<evidence type="ECO:0000256" key="3">
    <source>
        <dbReference type="ARBA" id="ARBA00022884"/>
    </source>
</evidence>
<evidence type="ECO:0000256" key="1">
    <source>
        <dbReference type="ARBA" id="ARBA00007465"/>
    </source>
</evidence>
<reference evidence="11 12" key="1">
    <citation type="journal article" date="2016" name="Nat. Commun.">
        <title>Thousands of microbial genomes shed light on interconnected biogeochemical processes in an aquifer system.</title>
        <authorList>
            <person name="Anantharaman K."/>
            <person name="Brown C.T."/>
            <person name="Hug L.A."/>
            <person name="Sharon I."/>
            <person name="Castelle C.J."/>
            <person name="Probst A.J."/>
            <person name="Thomas B.C."/>
            <person name="Singh A."/>
            <person name="Wilkins M.J."/>
            <person name="Karaoz U."/>
            <person name="Brodie E.L."/>
            <person name="Williams K.H."/>
            <person name="Hubbard S.S."/>
            <person name="Banfield J.F."/>
        </authorList>
    </citation>
    <scope>NUCLEOTIDE SEQUENCE [LARGE SCALE GENOMIC DNA]</scope>
</reference>
<evidence type="ECO:0000256" key="5">
    <source>
        <dbReference type="ARBA" id="ARBA00023274"/>
    </source>
</evidence>
<keyword evidence="3 7" id="KW-0694">RNA-binding</keyword>
<keyword evidence="4 7" id="KW-0689">Ribosomal protein</keyword>
<dbReference type="CDD" id="cd00165">
    <property type="entry name" value="S4"/>
    <property type="match status" value="1"/>
</dbReference>
<dbReference type="SMART" id="SM01390">
    <property type="entry name" value="Ribosomal_S4"/>
    <property type="match status" value="1"/>
</dbReference>
<evidence type="ECO:0000259" key="9">
    <source>
        <dbReference type="SMART" id="SM00363"/>
    </source>
</evidence>
<dbReference type="Pfam" id="PF01479">
    <property type="entry name" value="S4"/>
    <property type="match status" value="1"/>
</dbReference>
<dbReference type="Gene3D" id="3.10.290.10">
    <property type="entry name" value="RNA-binding S4 domain"/>
    <property type="match status" value="1"/>
</dbReference>
<dbReference type="InterPro" id="IPR001912">
    <property type="entry name" value="Ribosomal_uS4_N"/>
</dbReference>
<dbReference type="Pfam" id="PF00163">
    <property type="entry name" value="Ribosomal_S4"/>
    <property type="match status" value="1"/>
</dbReference>
<evidence type="ECO:0000313" key="12">
    <source>
        <dbReference type="Proteomes" id="UP000177362"/>
    </source>
</evidence>
<sequence length="208" mass="23771">MSRLKSKCKICRRYGERMLMKGERCLGAKCGAIRRGTPPGMHGKKRRRQGSEFATELKEKQKLRYTYGLTNSGLGKVFSEAARMPGKTTEALMQILERRLDNVVYRAGFAVSRGIARHMVSHGHILVNGKRVTIPSYRVRPSQILSIHEKSQESPLFGDLAIRLKKYTPPAWIELNPADKKATIRSIPKENELRSERNLRLVVEYYSK</sequence>
<dbReference type="PROSITE" id="PS50889">
    <property type="entry name" value="S4"/>
    <property type="match status" value="1"/>
</dbReference>
<comment type="function">
    <text evidence="7">One of the primary rRNA binding proteins, it binds directly to 16S rRNA where it nucleates assembly of the body of the 30S subunit.</text>
</comment>
<comment type="subunit">
    <text evidence="7">Part of the 30S ribosomal subunit. Contacts protein S5. The interaction surface between S4 and S5 is involved in control of translational fidelity.</text>
</comment>
<keyword evidence="2 7" id="KW-0699">rRNA-binding</keyword>
<dbReference type="HAMAP" id="MF_01306_B">
    <property type="entry name" value="Ribosomal_uS4_B"/>
    <property type="match status" value="1"/>
</dbReference>
<evidence type="ECO:0000256" key="7">
    <source>
        <dbReference type="HAMAP-Rule" id="MF_01306"/>
    </source>
</evidence>
<comment type="similarity">
    <text evidence="1 7 8">Belongs to the universal ribosomal protein uS4 family.</text>
</comment>
<feature type="domain" description="Small ribosomal subunit protein uS4 N-terminal" evidence="10">
    <location>
        <begin position="3"/>
        <end position="97"/>
    </location>
</feature>
<dbReference type="NCBIfam" id="NF003717">
    <property type="entry name" value="PRK05327.1"/>
    <property type="match status" value="1"/>
</dbReference>
<dbReference type="Proteomes" id="UP000177362">
    <property type="component" value="Unassembled WGS sequence"/>
</dbReference>
<evidence type="ECO:0000256" key="6">
    <source>
        <dbReference type="ARBA" id="ARBA00035254"/>
    </source>
</evidence>
<dbReference type="GO" id="GO:0019843">
    <property type="term" value="F:rRNA binding"/>
    <property type="evidence" value="ECO:0007669"/>
    <property type="project" value="UniProtKB-UniRule"/>
</dbReference>
<dbReference type="EMBL" id="MHQJ01000035">
    <property type="protein sequence ID" value="OHA00845.1"/>
    <property type="molecule type" value="Genomic_DNA"/>
</dbReference>
<evidence type="ECO:0000256" key="4">
    <source>
        <dbReference type="ARBA" id="ARBA00022980"/>
    </source>
</evidence>
<dbReference type="InterPro" id="IPR002942">
    <property type="entry name" value="S4_RNA-bd"/>
</dbReference>
<name>A0A1G2KN38_9BACT</name>
<dbReference type="NCBIfam" id="TIGR01017">
    <property type="entry name" value="rpsD_bact"/>
    <property type="match status" value="1"/>
</dbReference>
<dbReference type="STRING" id="1802271.A3C11_03145"/>
<keyword evidence="5 7" id="KW-0687">Ribonucleoprotein</keyword>
<dbReference type="PANTHER" id="PTHR11831:SF4">
    <property type="entry name" value="SMALL RIBOSOMAL SUBUNIT PROTEIN US4M"/>
    <property type="match status" value="1"/>
</dbReference>
<dbReference type="GO" id="GO:0042274">
    <property type="term" value="P:ribosomal small subunit biogenesis"/>
    <property type="evidence" value="ECO:0007669"/>
    <property type="project" value="TreeGrafter"/>
</dbReference>
<gene>
    <name evidence="7" type="primary">rpsD</name>
    <name evidence="11" type="ORF">A3C11_03145</name>
</gene>
<dbReference type="SMART" id="SM00363">
    <property type="entry name" value="S4"/>
    <property type="match status" value="1"/>
</dbReference>
<dbReference type="InterPro" id="IPR036986">
    <property type="entry name" value="S4_RNA-bd_sf"/>
</dbReference>
<dbReference type="PROSITE" id="PS00632">
    <property type="entry name" value="RIBOSOMAL_S4"/>
    <property type="match status" value="1"/>
</dbReference>
<evidence type="ECO:0000256" key="8">
    <source>
        <dbReference type="RuleBase" id="RU003699"/>
    </source>
</evidence>
<comment type="function">
    <text evidence="7">With S5 and S12 plays an important role in translational accuracy.</text>
</comment>
<dbReference type="FunFam" id="3.10.290.10:FF:000001">
    <property type="entry name" value="30S ribosomal protein S4"/>
    <property type="match status" value="1"/>
</dbReference>
<dbReference type="InterPro" id="IPR018079">
    <property type="entry name" value="Ribosomal_uS4_CS"/>
</dbReference>
<evidence type="ECO:0000313" key="11">
    <source>
        <dbReference type="EMBL" id="OHA00845.1"/>
    </source>
</evidence>
<evidence type="ECO:0000259" key="10">
    <source>
        <dbReference type="SMART" id="SM01390"/>
    </source>
</evidence>
<evidence type="ECO:0000256" key="2">
    <source>
        <dbReference type="ARBA" id="ARBA00022730"/>
    </source>
</evidence>
<dbReference type="GO" id="GO:0015935">
    <property type="term" value="C:small ribosomal subunit"/>
    <property type="evidence" value="ECO:0007669"/>
    <property type="project" value="InterPro"/>
</dbReference>
<dbReference type="GO" id="GO:0003735">
    <property type="term" value="F:structural constituent of ribosome"/>
    <property type="evidence" value="ECO:0007669"/>
    <property type="project" value="InterPro"/>
</dbReference>
<feature type="domain" description="RNA-binding S4" evidence="9">
    <location>
        <begin position="98"/>
        <end position="161"/>
    </location>
</feature>
<dbReference type="InterPro" id="IPR022801">
    <property type="entry name" value="Ribosomal_uS4"/>
</dbReference>
<dbReference type="InterPro" id="IPR005709">
    <property type="entry name" value="Ribosomal_uS4_bac-type"/>
</dbReference>
<comment type="caution">
    <text evidence="11">The sequence shown here is derived from an EMBL/GenBank/DDBJ whole genome shotgun (WGS) entry which is preliminary data.</text>
</comment>
<dbReference type="PANTHER" id="PTHR11831">
    <property type="entry name" value="30S 40S RIBOSOMAL PROTEIN"/>
    <property type="match status" value="1"/>
</dbReference>
<accession>A0A1G2KN38</accession>
<proteinExistence type="inferred from homology"/>
<dbReference type="Gene3D" id="1.10.1050.10">
    <property type="entry name" value="Ribosomal Protein S4 Delta 41, Chain A, domain 1"/>
    <property type="match status" value="1"/>
</dbReference>
<organism evidence="11 12">
    <name type="scientific">Candidatus Sungbacteria bacterium RIFCSPHIGHO2_02_FULL_49_12</name>
    <dbReference type="NCBI Taxonomy" id="1802271"/>
    <lineage>
        <taxon>Bacteria</taxon>
        <taxon>Candidatus Sungiibacteriota</taxon>
    </lineage>
</organism>